<dbReference type="AlphaFoldDB" id="A0A9W6MSH0"/>
<organism evidence="3 6">
    <name type="scientific">Methylopila capsulata</name>
    <dbReference type="NCBI Taxonomy" id="61654"/>
    <lineage>
        <taxon>Bacteria</taxon>
        <taxon>Pseudomonadati</taxon>
        <taxon>Pseudomonadota</taxon>
        <taxon>Alphaproteobacteria</taxon>
        <taxon>Hyphomicrobiales</taxon>
        <taxon>Methylopilaceae</taxon>
        <taxon>Methylopila</taxon>
    </lineage>
</organism>
<dbReference type="Pfam" id="PF01928">
    <property type="entry name" value="CYTH"/>
    <property type="match status" value="1"/>
</dbReference>
<dbReference type="CDD" id="cd07756">
    <property type="entry name" value="CYTH-like_Pase_CHAD"/>
    <property type="match status" value="1"/>
</dbReference>
<gene>
    <name evidence="3" type="ORF">GCM10008170_22380</name>
    <name evidence="4" type="ORF">JOD31_001135</name>
</gene>
<dbReference type="RefSeq" id="WP_204949288.1">
    <property type="nucleotide sequence ID" value="NZ_BSFF01000002.1"/>
</dbReference>
<protein>
    <submittedName>
        <fullName evidence="3 4">Inorganic triphosphatase</fullName>
    </submittedName>
</protein>
<dbReference type="SMART" id="SM00880">
    <property type="entry name" value="CHAD"/>
    <property type="match status" value="1"/>
</dbReference>
<dbReference type="InterPro" id="IPR039013">
    <property type="entry name" value="YgiF"/>
</dbReference>
<evidence type="ECO:0000259" key="1">
    <source>
        <dbReference type="PROSITE" id="PS51707"/>
    </source>
</evidence>
<dbReference type="GO" id="GO:0046872">
    <property type="term" value="F:metal ion binding"/>
    <property type="evidence" value="ECO:0007669"/>
    <property type="project" value="TreeGrafter"/>
</dbReference>
<sequence>MPNVAAPALSDPRERELKFDVGREDLAVLADRLADTPGAVRRPRTAKLLSTYFDTADHALAAAGVTLRVRREGRWRVQTLKQGEVGAGVSDRLERERRVYADVPALDAEEAALVEAVVGRVVTGDDLAPVVATLVRRTVFDVTRDDAVIEVALDDADVDAGGRAAAFSELELELKRGEPDALFVLARDLAAHAPLRLGTLSKSARGFRLAAAESLGAVSAGPSPVRADMDVATAAVAVLAECVRQFRGNEDALLAGGDDKAVHQARVGLRRLRSALKIFRPALSDVRLPVVAAEIKWLAHALGAARDLDVFAESALDGAGRHVDVSPLAAKVEAERTQAYAVALEALRSPRARAALFDLAEWMAVGAWRTAPETAAIRATAIEAFAAEVLSARFAKFEKKAKGLVRLSPEKRHGARIEAKALRYAAGFFAPLYQRTARTERRFERFDRRLKKLLDTLGALNDIATAGPLALRIGHDAVKRGEAALGLAAGMIAGSTDGRAHAPLAEADQRLRKLRDAKIFWK</sequence>
<dbReference type="PROSITE" id="PS51708">
    <property type="entry name" value="CHAD"/>
    <property type="match status" value="1"/>
</dbReference>
<dbReference type="Proteomes" id="UP000758856">
    <property type="component" value="Unassembled WGS sequence"/>
</dbReference>
<reference evidence="3" key="3">
    <citation type="submission" date="2023-01" db="EMBL/GenBank/DDBJ databases">
        <authorList>
            <person name="Sun Q."/>
            <person name="Evtushenko L."/>
        </authorList>
    </citation>
    <scope>NUCLEOTIDE SEQUENCE</scope>
    <source>
        <strain evidence="3">VKM B-1606</strain>
    </source>
</reference>
<evidence type="ECO:0000313" key="3">
    <source>
        <dbReference type="EMBL" id="GLK56219.1"/>
    </source>
</evidence>
<evidence type="ECO:0000313" key="5">
    <source>
        <dbReference type="Proteomes" id="UP000758856"/>
    </source>
</evidence>
<dbReference type="GO" id="GO:0050355">
    <property type="term" value="F:inorganic triphosphate phosphatase activity"/>
    <property type="evidence" value="ECO:0007669"/>
    <property type="project" value="InterPro"/>
</dbReference>
<dbReference type="Gene3D" id="2.40.320.10">
    <property type="entry name" value="Hypothetical Protein Pfu-838710-001"/>
    <property type="match status" value="1"/>
</dbReference>
<evidence type="ECO:0000259" key="2">
    <source>
        <dbReference type="PROSITE" id="PS51708"/>
    </source>
</evidence>
<feature type="domain" description="CHAD" evidence="2">
    <location>
        <begin position="228"/>
        <end position="522"/>
    </location>
</feature>
<comment type="caution">
    <text evidence="3">The sequence shown here is derived from an EMBL/GenBank/DDBJ whole genome shotgun (WGS) entry which is preliminary data.</text>
</comment>
<keyword evidence="5" id="KW-1185">Reference proteome</keyword>
<dbReference type="PANTHER" id="PTHR39569:SF1">
    <property type="entry name" value="INORGANIC TRIPHOSPHATASE"/>
    <property type="match status" value="1"/>
</dbReference>
<reference evidence="4 5" key="2">
    <citation type="submission" date="2021-01" db="EMBL/GenBank/DDBJ databases">
        <title>Genomic Encyclopedia of Type Strains, Phase IV (KMG-IV): sequencing the most valuable type-strain genomes for metagenomic binning, comparative biology and taxonomic classification.</title>
        <authorList>
            <person name="Goeker M."/>
        </authorList>
    </citation>
    <scope>NUCLEOTIDE SEQUENCE [LARGE SCALE GENOMIC DNA]</scope>
    <source>
        <strain evidence="4 5">DSM 6130</strain>
    </source>
</reference>
<dbReference type="EMBL" id="BSFF01000002">
    <property type="protein sequence ID" value="GLK56219.1"/>
    <property type="molecule type" value="Genomic_DNA"/>
</dbReference>
<dbReference type="InterPro" id="IPR038186">
    <property type="entry name" value="CHAD_dom_sf"/>
</dbReference>
<dbReference type="SUPFAM" id="SSF55154">
    <property type="entry name" value="CYTH-like phosphatases"/>
    <property type="match status" value="1"/>
</dbReference>
<dbReference type="InterPro" id="IPR033469">
    <property type="entry name" value="CYTH-like_dom_sf"/>
</dbReference>
<dbReference type="Gene3D" id="1.40.20.10">
    <property type="entry name" value="CHAD domain"/>
    <property type="match status" value="1"/>
</dbReference>
<evidence type="ECO:0000313" key="6">
    <source>
        <dbReference type="Proteomes" id="UP001143400"/>
    </source>
</evidence>
<dbReference type="PROSITE" id="PS51707">
    <property type="entry name" value="CYTH"/>
    <property type="match status" value="1"/>
</dbReference>
<dbReference type="InterPro" id="IPR007899">
    <property type="entry name" value="CHAD_dom"/>
</dbReference>
<feature type="domain" description="CYTH" evidence="1">
    <location>
        <begin position="12"/>
        <end position="213"/>
    </location>
</feature>
<reference evidence="3" key="1">
    <citation type="journal article" date="2014" name="Int. J. Syst. Evol. Microbiol.">
        <title>Complete genome sequence of Corynebacterium casei LMG S-19264T (=DSM 44701T), isolated from a smear-ripened cheese.</title>
        <authorList>
            <consortium name="US DOE Joint Genome Institute (JGI-PGF)"/>
            <person name="Walter F."/>
            <person name="Albersmeier A."/>
            <person name="Kalinowski J."/>
            <person name="Ruckert C."/>
        </authorList>
    </citation>
    <scope>NUCLEOTIDE SEQUENCE</scope>
    <source>
        <strain evidence="3">VKM B-1606</strain>
    </source>
</reference>
<dbReference type="SMART" id="SM01118">
    <property type="entry name" value="CYTH"/>
    <property type="match status" value="1"/>
</dbReference>
<accession>A0A9W6MSH0</accession>
<proteinExistence type="predicted"/>
<name>A0A9W6MSH0_9HYPH</name>
<dbReference type="InterPro" id="IPR023577">
    <property type="entry name" value="CYTH_domain"/>
</dbReference>
<dbReference type="PANTHER" id="PTHR39569">
    <property type="entry name" value="INORGANIC TRIPHOSPHATASE"/>
    <property type="match status" value="1"/>
</dbReference>
<evidence type="ECO:0000313" key="4">
    <source>
        <dbReference type="EMBL" id="MBM7850923.1"/>
    </source>
</evidence>
<dbReference type="EMBL" id="JAFBCY010000001">
    <property type="protein sequence ID" value="MBM7850923.1"/>
    <property type="molecule type" value="Genomic_DNA"/>
</dbReference>
<dbReference type="Proteomes" id="UP001143400">
    <property type="component" value="Unassembled WGS sequence"/>
</dbReference>
<dbReference type="Pfam" id="PF05235">
    <property type="entry name" value="CHAD"/>
    <property type="match status" value="1"/>
</dbReference>